<organism evidence="1 2">
    <name type="scientific">Pistacia integerrima</name>
    <dbReference type="NCBI Taxonomy" id="434235"/>
    <lineage>
        <taxon>Eukaryota</taxon>
        <taxon>Viridiplantae</taxon>
        <taxon>Streptophyta</taxon>
        <taxon>Embryophyta</taxon>
        <taxon>Tracheophyta</taxon>
        <taxon>Spermatophyta</taxon>
        <taxon>Magnoliopsida</taxon>
        <taxon>eudicotyledons</taxon>
        <taxon>Gunneridae</taxon>
        <taxon>Pentapetalae</taxon>
        <taxon>rosids</taxon>
        <taxon>malvids</taxon>
        <taxon>Sapindales</taxon>
        <taxon>Anacardiaceae</taxon>
        <taxon>Pistacia</taxon>
    </lineage>
</organism>
<accession>A0ACC0XIJ3</accession>
<gene>
    <name evidence="1" type="ORF">Pint_10681</name>
</gene>
<sequence>MLRFYSLLFLPQSSFIMLSKVQVSMQIMHKSRTRMFVNCFQCQNYFPNIQVQHTHMTNTAAVDHATVELIVNTLHKFFPSFDYRWLLDEMRESLPKERIGLFTTIVKLWG</sequence>
<keyword evidence="2" id="KW-1185">Reference proteome</keyword>
<dbReference type="Proteomes" id="UP001163603">
    <property type="component" value="Chromosome 12"/>
</dbReference>
<name>A0ACC0XIJ3_9ROSI</name>
<evidence type="ECO:0000313" key="1">
    <source>
        <dbReference type="EMBL" id="KAJ0017877.1"/>
    </source>
</evidence>
<dbReference type="EMBL" id="CM047747">
    <property type="protein sequence ID" value="KAJ0017877.1"/>
    <property type="molecule type" value="Genomic_DNA"/>
</dbReference>
<comment type="caution">
    <text evidence="1">The sequence shown here is derived from an EMBL/GenBank/DDBJ whole genome shotgun (WGS) entry which is preliminary data.</text>
</comment>
<protein>
    <submittedName>
        <fullName evidence="1">Uncharacterized protein</fullName>
    </submittedName>
</protein>
<reference evidence="2" key="1">
    <citation type="journal article" date="2023" name="G3 (Bethesda)">
        <title>Genome assembly and association tests identify interacting loci associated with vigor, precocity, and sex in interspecific pistachio rootstocks.</title>
        <authorList>
            <person name="Palmer W."/>
            <person name="Jacygrad E."/>
            <person name="Sagayaradj S."/>
            <person name="Cavanaugh K."/>
            <person name="Han R."/>
            <person name="Bertier L."/>
            <person name="Beede B."/>
            <person name="Kafkas S."/>
            <person name="Golino D."/>
            <person name="Preece J."/>
            <person name="Michelmore R."/>
        </authorList>
    </citation>
    <scope>NUCLEOTIDE SEQUENCE [LARGE SCALE GENOMIC DNA]</scope>
</reference>
<evidence type="ECO:0000313" key="2">
    <source>
        <dbReference type="Proteomes" id="UP001163603"/>
    </source>
</evidence>
<proteinExistence type="predicted"/>